<dbReference type="Proteomes" id="UP000680348">
    <property type="component" value="Unassembled WGS sequence"/>
</dbReference>
<dbReference type="InterPro" id="IPR016181">
    <property type="entry name" value="Acyl_CoA_acyltransferase"/>
</dbReference>
<evidence type="ECO:0000313" key="7">
    <source>
        <dbReference type="Proteomes" id="UP000680348"/>
    </source>
</evidence>
<keyword evidence="7" id="KW-1185">Reference proteome</keyword>
<keyword evidence="4" id="KW-0012">Acyltransferase</keyword>
<evidence type="ECO:0000256" key="3">
    <source>
        <dbReference type="ARBA" id="ARBA00022679"/>
    </source>
</evidence>
<evidence type="ECO:0000259" key="5">
    <source>
        <dbReference type="PROSITE" id="PS51186"/>
    </source>
</evidence>
<dbReference type="EMBL" id="JAGWCR010000012">
    <property type="protein sequence ID" value="MBS3651143.1"/>
    <property type="molecule type" value="Genomic_DNA"/>
</dbReference>
<evidence type="ECO:0000256" key="2">
    <source>
        <dbReference type="ARBA" id="ARBA00022490"/>
    </source>
</evidence>
<dbReference type="Pfam" id="PF00583">
    <property type="entry name" value="Acetyltransf_1"/>
    <property type="match status" value="1"/>
</dbReference>
<name>A0A942E4R9_9HYPH</name>
<dbReference type="AlphaFoldDB" id="A0A942E4R9"/>
<keyword evidence="3" id="KW-0808">Transferase</keyword>
<dbReference type="InterPro" id="IPR006464">
    <property type="entry name" value="AcTrfase_RimI/Ard1"/>
</dbReference>
<protein>
    <submittedName>
        <fullName evidence="6">Ribosomal protein S18-alanine N-acetyltransferase</fullName>
    </submittedName>
</protein>
<accession>A0A942E4R9</accession>
<dbReference type="Gene3D" id="3.40.630.30">
    <property type="match status" value="1"/>
</dbReference>
<dbReference type="PANTHER" id="PTHR43420">
    <property type="entry name" value="ACETYLTRANSFERASE"/>
    <property type="match status" value="1"/>
</dbReference>
<dbReference type="CDD" id="cd04301">
    <property type="entry name" value="NAT_SF"/>
    <property type="match status" value="1"/>
</dbReference>
<reference evidence="6" key="1">
    <citation type="submission" date="2021-04" db="EMBL/GenBank/DDBJ databases">
        <title>Pseudaminobacter soli sp. nov., isolated from paddy soil contaminated by heavy metals.</title>
        <authorList>
            <person name="Zhang K."/>
        </authorList>
    </citation>
    <scope>NUCLEOTIDE SEQUENCE</scope>
    <source>
        <strain evidence="6">19-2017</strain>
    </source>
</reference>
<dbReference type="InterPro" id="IPR050680">
    <property type="entry name" value="YpeA/RimI_acetyltransf"/>
</dbReference>
<gene>
    <name evidence="6" type="primary">rimI</name>
    <name evidence="6" type="ORF">KEU06_21245</name>
</gene>
<feature type="domain" description="N-acetyltransferase" evidence="5">
    <location>
        <begin position="13"/>
        <end position="163"/>
    </location>
</feature>
<dbReference type="InterPro" id="IPR000182">
    <property type="entry name" value="GNAT_dom"/>
</dbReference>
<comment type="similarity">
    <text evidence="1">Belongs to the acetyltransferase family. RimI subfamily.</text>
</comment>
<keyword evidence="6" id="KW-0687">Ribonucleoprotein</keyword>
<dbReference type="RefSeq" id="WP_188256694.1">
    <property type="nucleotide sequence ID" value="NZ_JABVCF010000012.1"/>
</dbReference>
<keyword evidence="2" id="KW-0963">Cytoplasm</keyword>
<dbReference type="GO" id="GO:0008080">
    <property type="term" value="F:N-acetyltransferase activity"/>
    <property type="evidence" value="ECO:0007669"/>
    <property type="project" value="InterPro"/>
</dbReference>
<dbReference type="PROSITE" id="PS51186">
    <property type="entry name" value="GNAT"/>
    <property type="match status" value="1"/>
</dbReference>
<comment type="caution">
    <text evidence="6">The sequence shown here is derived from an EMBL/GenBank/DDBJ whole genome shotgun (WGS) entry which is preliminary data.</text>
</comment>
<dbReference type="SUPFAM" id="SSF55729">
    <property type="entry name" value="Acyl-CoA N-acyltransferases (Nat)"/>
    <property type="match status" value="1"/>
</dbReference>
<proteinExistence type="inferred from homology"/>
<evidence type="ECO:0000256" key="4">
    <source>
        <dbReference type="ARBA" id="ARBA00023315"/>
    </source>
</evidence>
<dbReference type="GO" id="GO:0005840">
    <property type="term" value="C:ribosome"/>
    <property type="evidence" value="ECO:0007669"/>
    <property type="project" value="UniProtKB-KW"/>
</dbReference>
<organism evidence="6 7">
    <name type="scientific">Pseudaminobacter soli</name>
    <name type="common">ex Zhang et al. 2022</name>
    <dbReference type="NCBI Taxonomy" id="2831468"/>
    <lineage>
        <taxon>Bacteria</taxon>
        <taxon>Pseudomonadati</taxon>
        <taxon>Pseudomonadota</taxon>
        <taxon>Alphaproteobacteria</taxon>
        <taxon>Hyphomicrobiales</taxon>
        <taxon>Phyllobacteriaceae</taxon>
        <taxon>Pseudaminobacter</taxon>
    </lineage>
</organism>
<evidence type="ECO:0000313" key="6">
    <source>
        <dbReference type="EMBL" id="MBS3651143.1"/>
    </source>
</evidence>
<dbReference type="PANTHER" id="PTHR43420:SF12">
    <property type="entry name" value="N-ACETYLTRANSFERASE DOMAIN-CONTAINING PROTEIN"/>
    <property type="match status" value="1"/>
</dbReference>
<sequence>MRIPFLPLRQREFYLLPLDARDLPSMAEIHQEDFSRPWSEEEFATLLGQDGVFGFSAREVGHGDKPPVGFVLTRLAADEAEILTIAVDRAHRRLGVGWQLMDAVLRDLHARRTAALFLEVDETNAPAIALYRRLGFIQVGRRPNYYANSEGPAGALVMRRDLG</sequence>
<evidence type="ECO:0000256" key="1">
    <source>
        <dbReference type="ARBA" id="ARBA00005395"/>
    </source>
</evidence>
<keyword evidence="6" id="KW-0689">Ribosomal protein</keyword>
<dbReference type="NCBIfam" id="TIGR01575">
    <property type="entry name" value="rimI"/>
    <property type="match status" value="1"/>
</dbReference>